<dbReference type="AlphaFoldDB" id="A0A5M6IHA2"/>
<evidence type="ECO:0000256" key="3">
    <source>
        <dbReference type="ARBA" id="ARBA00022603"/>
    </source>
</evidence>
<organism evidence="7 8">
    <name type="scientific">Roseospira marina</name>
    <dbReference type="NCBI Taxonomy" id="140057"/>
    <lineage>
        <taxon>Bacteria</taxon>
        <taxon>Pseudomonadati</taxon>
        <taxon>Pseudomonadota</taxon>
        <taxon>Alphaproteobacteria</taxon>
        <taxon>Rhodospirillales</taxon>
        <taxon>Rhodospirillaceae</taxon>
        <taxon>Roseospira</taxon>
    </lineage>
</organism>
<sequence>MVVPAAAVPTFEAGLDSTCDALMCFEIEEVGPLKGSWRLEGLSQSAPDADALSLTIALAARAAGIGEPSVSVERLGPRDWVAENLLTFPPLDIGRFHIRGSHVTEPPPVGRHCLTVDAATAFGSGEHPTTHGCLMALDTLAKDRSRRPERILDMGCGTAVLALAAAAQWRRPVLAADLDAEAVRVARENVRINGLSRFVRCLRSDGYRDRRVHAGGPYDLILANILARPLARMAPDAARVLAPGGRIVLSGLLRAQEPRVANAYRTQGLALIRRYPIEEWVTLVMGRPEHA</sequence>
<comment type="similarity">
    <text evidence="1 6">Belongs to the methyltransferase superfamily. PrmA family.</text>
</comment>
<feature type="binding site" evidence="6">
    <location>
        <position position="224"/>
    </location>
    <ligand>
        <name>S-adenosyl-L-methionine</name>
        <dbReference type="ChEBI" id="CHEBI:59789"/>
    </ligand>
</feature>
<dbReference type="HAMAP" id="MF_00735">
    <property type="entry name" value="Methyltr_PrmA"/>
    <property type="match status" value="1"/>
</dbReference>
<dbReference type="InterPro" id="IPR029063">
    <property type="entry name" value="SAM-dependent_MTases_sf"/>
</dbReference>
<dbReference type="PANTHER" id="PTHR43648:SF1">
    <property type="entry name" value="ELECTRON TRANSFER FLAVOPROTEIN BETA SUBUNIT LYSINE METHYLTRANSFERASE"/>
    <property type="match status" value="1"/>
</dbReference>
<keyword evidence="4 6" id="KW-0808">Transferase</keyword>
<evidence type="ECO:0000256" key="2">
    <source>
        <dbReference type="ARBA" id="ARBA00022490"/>
    </source>
</evidence>
<dbReference type="PANTHER" id="PTHR43648">
    <property type="entry name" value="ELECTRON TRANSFER FLAVOPROTEIN BETA SUBUNIT LYSINE METHYLTRANSFERASE"/>
    <property type="match status" value="1"/>
</dbReference>
<dbReference type="EC" id="2.1.1.-" evidence="6"/>
<comment type="catalytic activity">
    <reaction evidence="6">
        <text>L-lysyl-[protein] + 3 S-adenosyl-L-methionine = N(6),N(6),N(6)-trimethyl-L-lysyl-[protein] + 3 S-adenosyl-L-homocysteine + 3 H(+)</text>
        <dbReference type="Rhea" id="RHEA:54192"/>
        <dbReference type="Rhea" id="RHEA-COMP:9752"/>
        <dbReference type="Rhea" id="RHEA-COMP:13826"/>
        <dbReference type="ChEBI" id="CHEBI:15378"/>
        <dbReference type="ChEBI" id="CHEBI:29969"/>
        <dbReference type="ChEBI" id="CHEBI:57856"/>
        <dbReference type="ChEBI" id="CHEBI:59789"/>
        <dbReference type="ChEBI" id="CHEBI:61961"/>
    </reaction>
</comment>
<evidence type="ECO:0000313" key="8">
    <source>
        <dbReference type="Proteomes" id="UP000324065"/>
    </source>
</evidence>
<dbReference type="CDD" id="cd02440">
    <property type="entry name" value="AdoMet_MTases"/>
    <property type="match status" value="1"/>
</dbReference>
<feature type="binding site" evidence="6">
    <location>
        <position position="155"/>
    </location>
    <ligand>
        <name>S-adenosyl-L-methionine</name>
        <dbReference type="ChEBI" id="CHEBI:59789"/>
    </ligand>
</feature>
<protein>
    <recommendedName>
        <fullName evidence="6">Ribosomal protein L11 methyltransferase</fullName>
        <shortName evidence="6">L11 Mtase</shortName>
        <ecNumber evidence="6">2.1.1.-</ecNumber>
    </recommendedName>
</protein>
<evidence type="ECO:0000256" key="4">
    <source>
        <dbReference type="ARBA" id="ARBA00022679"/>
    </source>
</evidence>
<dbReference type="EMBL" id="VWPJ01000002">
    <property type="protein sequence ID" value="KAA5607149.1"/>
    <property type="molecule type" value="Genomic_DNA"/>
</dbReference>
<keyword evidence="3 6" id="KW-0489">Methyltransferase</keyword>
<evidence type="ECO:0000313" key="7">
    <source>
        <dbReference type="EMBL" id="KAA5607149.1"/>
    </source>
</evidence>
<evidence type="ECO:0000256" key="6">
    <source>
        <dbReference type="HAMAP-Rule" id="MF_00735"/>
    </source>
</evidence>
<dbReference type="Proteomes" id="UP000324065">
    <property type="component" value="Unassembled WGS sequence"/>
</dbReference>
<proteinExistence type="inferred from homology"/>
<keyword evidence="8" id="KW-1185">Reference proteome</keyword>
<name>A0A5M6IHA2_9PROT</name>
<comment type="function">
    <text evidence="6">Methylates ribosomal protein L11.</text>
</comment>
<evidence type="ECO:0000256" key="1">
    <source>
        <dbReference type="ARBA" id="ARBA00009741"/>
    </source>
</evidence>
<dbReference type="GO" id="GO:0032259">
    <property type="term" value="P:methylation"/>
    <property type="evidence" value="ECO:0007669"/>
    <property type="project" value="UniProtKB-KW"/>
</dbReference>
<dbReference type="OrthoDB" id="9785995at2"/>
<dbReference type="InterPro" id="IPR004498">
    <property type="entry name" value="Ribosomal_PrmA_MeTrfase"/>
</dbReference>
<gene>
    <name evidence="6" type="primary">prmA</name>
    <name evidence="7" type="ORF">F1188_02905</name>
</gene>
<reference evidence="7 8" key="1">
    <citation type="submission" date="2019-09" db="EMBL/GenBank/DDBJ databases">
        <title>Genome sequence of Roseospira marina, one of the more divergent members of the non-sulfur purple photosynthetic bacterial family, the Rhodospirillaceae.</title>
        <authorList>
            <person name="Meyer T."/>
            <person name="Kyndt J."/>
        </authorList>
    </citation>
    <scope>NUCLEOTIDE SEQUENCE [LARGE SCALE GENOMIC DNA]</scope>
    <source>
        <strain evidence="7 8">DSM 15113</strain>
    </source>
</reference>
<feature type="binding site" evidence="6">
    <location>
        <position position="177"/>
    </location>
    <ligand>
        <name>S-adenosyl-L-methionine</name>
        <dbReference type="ChEBI" id="CHEBI:59789"/>
    </ligand>
</feature>
<keyword evidence="5 6" id="KW-0949">S-adenosyl-L-methionine</keyword>
<dbReference type="Gene3D" id="3.40.50.150">
    <property type="entry name" value="Vaccinia Virus protein VP39"/>
    <property type="match status" value="1"/>
</dbReference>
<dbReference type="InterPro" id="IPR050078">
    <property type="entry name" value="Ribosomal_L11_MeTrfase_PrmA"/>
</dbReference>
<dbReference type="GO" id="GO:0005737">
    <property type="term" value="C:cytoplasm"/>
    <property type="evidence" value="ECO:0007669"/>
    <property type="project" value="UniProtKB-SubCell"/>
</dbReference>
<comment type="subcellular location">
    <subcellularLocation>
        <location evidence="6">Cytoplasm</location>
    </subcellularLocation>
</comment>
<feature type="binding site" evidence="6">
    <location>
        <position position="130"/>
    </location>
    <ligand>
        <name>S-adenosyl-L-methionine</name>
        <dbReference type="ChEBI" id="CHEBI:59789"/>
    </ligand>
</feature>
<dbReference type="SUPFAM" id="SSF53335">
    <property type="entry name" value="S-adenosyl-L-methionine-dependent methyltransferases"/>
    <property type="match status" value="1"/>
</dbReference>
<comment type="caution">
    <text evidence="7">The sequence shown here is derived from an EMBL/GenBank/DDBJ whole genome shotgun (WGS) entry which is preliminary data.</text>
</comment>
<dbReference type="Pfam" id="PF06325">
    <property type="entry name" value="PrmA"/>
    <property type="match status" value="1"/>
</dbReference>
<accession>A0A5M6IHA2</accession>
<keyword evidence="2 6" id="KW-0963">Cytoplasm</keyword>
<dbReference type="GO" id="GO:0008276">
    <property type="term" value="F:protein methyltransferase activity"/>
    <property type="evidence" value="ECO:0007669"/>
    <property type="project" value="UniProtKB-UniRule"/>
</dbReference>
<dbReference type="PIRSF" id="PIRSF000401">
    <property type="entry name" value="RPL11_MTase"/>
    <property type="match status" value="1"/>
</dbReference>
<evidence type="ECO:0000256" key="5">
    <source>
        <dbReference type="ARBA" id="ARBA00022691"/>
    </source>
</evidence>